<feature type="region of interest" description="Disordered" evidence="1">
    <location>
        <begin position="1"/>
        <end position="56"/>
    </location>
</feature>
<evidence type="ECO:0000313" key="3">
    <source>
        <dbReference type="Proteomes" id="UP000787322"/>
    </source>
</evidence>
<reference evidence="2" key="1">
    <citation type="submission" date="2020-04" db="EMBL/GenBank/DDBJ databases">
        <title>Deep metagenomics examines the oral microbiome during advanced dental caries in children, revealing novel taxa and co-occurrences with host molecules.</title>
        <authorList>
            <person name="Baker J.L."/>
            <person name="Morton J.T."/>
            <person name="Dinis M."/>
            <person name="Alvarez R."/>
            <person name="Tran N.C."/>
            <person name="Knight R."/>
            <person name="Edlund A."/>
        </authorList>
    </citation>
    <scope>NUCLEOTIDE SEQUENCE</scope>
    <source>
        <strain evidence="2">JCVI_3_bin.11</strain>
    </source>
</reference>
<feature type="compositionally biased region" description="Low complexity" evidence="1">
    <location>
        <begin position="1"/>
        <end position="13"/>
    </location>
</feature>
<accession>A0A9D5X495</accession>
<dbReference type="Pfam" id="PF14265">
    <property type="entry name" value="DUF4355"/>
    <property type="match status" value="1"/>
</dbReference>
<name>A0A9D5X495_9ACTN</name>
<dbReference type="InterPro" id="IPR025580">
    <property type="entry name" value="Gp46"/>
</dbReference>
<sequence>MGAETTNAATTTETAEETKQAQAPAVDGEGANKDAATTQTEPKQDNKQQPKYTDADVDEIVSKRLAKWEKQQAAKVEEAAKLAEMNAQQKAEYERDKVQKELDEYKRRDTVNAMVAESRRQLSEQGIAVSDDILARLVGETAEETKASVDAFSTAFTAAVEDAVKKQLAGKAPAAGVATKTMTKEEILAIKDPIARQAAIRDNIGLFI</sequence>
<gene>
    <name evidence="2" type="ORF">HXK24_05325</name>
</gene>
<evidence type="ECO:0000256" key="1">
    <source>
        <dbReference type="SAM" id="MobiDB-lite"/>
    </source>
</evidence>
<organism evidence="2 3">
    <name type="scientific">Lancefieldella parvula</name>
    <dbReference type="NCBI Taxonomy" id="1382"/>
    <lineage>
        <taxon>Bacteria</taxon>
        <taxon>Bacillati</taxon>
        <taxon>Actinomycetota</taxon>
        <taxon>Coriobacteriia</taxon>
        <taxon>Coriobacteriales</taxon>
        <taxon>Atopobiaceae</taxon>
        <taxon>Lancefieldella</taxon>
    </lineage>
</organism>
<dbReference type="Proteomes" id="UP000787322">
    <property type="component" value="Unassembled WGS sequence"/>
</dbReference>
<dbReference type="EMBL" id="JABZGU010000135">
    <property type="protein sequence ID" value="MBF4803220.1"/>
    <property type="molecule type" value="Genomic_DNA"/>
</dbReference>
<protein>
    <submittedName>
        <fullName evidence="2">DUF4355 domain-containing protein</fullName>
    </submittedName>
</protein>
<proteinExistence type="predicted"/>
<evidence type="ECO:0000313" key="2">
    <source>
        <dbReference type="EMBL" id="MBF4803220.1"/>
    </source>
</evidence>
<comment type="caution">
    <text evidence="2">The sequence shown here is derived from an EMBL/GenBank/DDBJ whole genome shotgun (WGS) entry which is preliminary data.</text>
</comment>
<dbReference type="AlphaFoldDB" id="A0A9D5X495"/>